<accession>A0ACC1YWQ3</accession>
<dbReference type="Proteomes" id="UP001164539">
    <property type="component" value="Chromosome 1"/>
</dbReference>
<dbReference type="EMBL" id="CM051394">
    <property type="protein sequence ID" value="KAJ4727906.1"/>
    <property type="molecule type" value="Genomic_DNA"/>
</dbReference>
<keyword evidence="2" id="KW-1185">Reference proteome</keyword>
<sequence>MIGRVAVSLISLILVVGVVIGLIASVHKDDDKNAEEEKISQQRKAVTQFCATTEYSDRCIMTLNDANTSDPVELIKATILSTQNAVQLLFNLSDEMIGKAINNKDNNSKMDLEDCKDLLRFAVEDLQASLATAANSQLHTMHNHTDDMMAWLNAVVTYQQTCFDGFEDEENPFKVELQKSSEAARELSGNALSIINDLSRILKSFDVNIEPTNNRRVLKVDNDGYPSWFSAADRKLLAQSAWEPNAVVAQDGSGQYATIQEALDAYPKDLKGRYVIYVKAGIYEESVTVTKLQKNVFMYGDGLTNTIVTGNKSYAQGFNTMNTATFSAVGEGFIAQNMGFTNTAGPEGHQAVALRVQADRAAIFGCRIDGYQDTLYAHTYRQFYHAKLWPDRWRIPTYLGRPWKEYAVTVFMENIFADFIQPDGYIPFKGSFALKNCIYYEYNNTGPGAWTDNRVKWPGVKSIKKDEAHKFTVWALLRGDQWLEETGIPYDLGLKYW</sequence>
<evidence type="ECO:0000313" key="1">
    <source>
        <dbReference type="EMBL" id="KAJ4727906.1"/>
    </source>
</evidence>
<gene>
    <name evidence="1" type="ORF">OWV82_000934</name>
</gene>
<reference evidence="1 2" key="1">
    <citation type="journal article" date="2023" name="Science">
        <title>Complex scaffold remodeling in plant triterpene biosynthesis.</title>
        <authorList>
            <person name="De La Pena R."/>
            <person name="Hodgson H."/>
            <person name="Liu J.C."/>
            <person name="Stephenson M.J."/>
            <person name="Martin A.C."/>
            <person name="Owen C."/>
            <person name="Harkess A."/>
            <person name="Leebens-Mack J."/>
            <person name="Jimenez L.E."/>
            <person name="Osbourn A."/>
            <person name="Sattely E.S."/>
        </authorList>
    </citation>
    <scope>NUCLEOTIDE SEQUENCE [LARGE SCALE GENOMIC DNA]</scope>
    <source>
        <strain evidence="2">cv. JPN11</strain>
        <tissue evidence="1">Leaf</tissue>
    </source>
</reference>
<protein>
    <submittedName>
        <fullName evidence="1">Pectinesterase</fullName>
    </submittedName>
</protein>
<name>A0ACC1YWQ3_MELAZ</name>
<evidence type="ECO:0000313" key="2">
    <source>
        <dbReference type="Proteomes" id="UP001164539"/>
    </source>
</evidence>
<organism evidence="1 2">
    <name type="scientific">Melia azedarach</name>
    <name type="common">Chinaberry tree</name>
    <dbReference type="NCBI Taxonomy" id="155640"/>
    <lineage>
        <taxon>Eukaryota</taxon>
        <taxon>Viridiplantae</taxon>
        <taxon>Streptophyta</taxon>
        <taxon>Embryophyta</taxon>
        <taxon>Tracheophyta</taxon>
        <taxon>Spermatophyta</taxon>
        <taxon>Magnoliopsida</taxon>
        <taxon>eudicotyledons</taxon>
        <taxon>Gunneridae</taxon>
        <taxon>Pentapetalae</taxon>
        <taxon>rosids</taxon>
        <taxon>malvids</taxon>
        <taxon>Sapindales</taxon>
        <taxon>Meliaceae</taxon>
        <taxon>Melia</taxon>
    </lineage>
</organism>
<comment type="caution">
    <text evidence="1">The sequence shown here is derived from an EMBL/GenBank/DDBJ whole genome shotgun (WGS) entry which is preliminary data.</text>
</comment>
<proteinExistence type="predicted"/>